<protein>
    <submittedName>
        <fullName evidence="3">Uncharacterized protein</fullName>
    </submittedName>
</protein>
<dbReference type="Proteomes" id="UP000192758">
    <property type="component" value="Unassembled WGS sequence"/>
</dbReference>
<evidence type="ECO:0000256" key="1">
    <source>
        <dbReference type="SAM" id="Phobius"/>
    </source>
</evidence>
<feature type="transmembrane region" description="Helical" evidence="1">
    <location>
        <begin position="132"/>
        <end position="154"/>
    </location>
</feature>
<organism evidence="3 4">
    <name type="scientific">Ecytonucleospora hepatopenaei</name>
    <dbReference type="NCBI Taxonomy" id="646526"/>
    <lineage>
        <taxon>Eukaryota</taxon>
        <taxon>Fungi</taxon>
        <taxon>Fungi incertae sedis</taxon>
        <taxon>Microsporidia</taxon>
        <taxon>Enterocytozoonidae</taxon>
        <taxon>Ecytonucleospora</taxon>
    </lineage>
</organism>
<dbReference type="EMBL" id="MNPJ01000024">
    <property type="protein sequence ID" value="OQS53923.1"/>
    <property type="molecule type" value="Genomic_DNA"/>
</dbReference>
<name>A0A1W0E3X0_9MICR</name>
<keyword evidence="4" id="KW-1185">Reference proteome</keyword>
<evidence type="ECO:0000313" key="4">
    <source>
        <dbReference type="Proteomes" id="UP000192758"/>
    </source>
</evidence>
<keyword evidence="2" id="KW-0732">Signal</keyword>
<sequence>MIILVFTFLTFLFSKLSDNELKNMGQEAADALKIIVDSKSTEDEKRKAVQNCIELMKKLAKDEDLTPIVDNLQELLNKNVFEEIYNKKQGELKNPPKDFIKALYEEMPKKVYKDPNQYEGSKESRNRQLKHIIGWTAGAFLLVGLILGVSAWIFNKQVQKNEEKKTTKIDENVEMIKVE</sequence>
<evidence type="ECO:0000313" key="3">
    <source>
        <dbReference type="EMBL" id="OQS53923.1"/>
    </source>
</evidence>
<evidence type="ECO:0000256" key="2">
    <source>
        <dbReference type="SAM" id="SignalP"/>
    </source>
</evidence>
<dbReference type="VEuPathDB" id="MicrosporidiaDB:EHP00_891"/>
<proteinExistence type="predicted"/>
<feature type="chain" id="PRO_5010730746" evidence="2">
    <location>
        <begin position="18"/>
        <end position="179"/>
    </location>
</feature>
<keyword evidence="1" id="KW-1133">Transmembrane helix</keyword>
<reference evidence="3 4" key="1">
    <citation type="journal article" date="2017" name="Environ. Microbiol.">
        <title>Decay of the glycolytic pathway and adaptation to intranuclear parasitism within Enterocytozoonidae microsporidia.</title>
        <authorList>
            <person name="Wiredu Boakye D."/>
            <person name="Jaroenlak P."/>
            <person name="Prachumwat A."/>
            <person name="Williams T.A."/>
            <person name="Bateman K.S."/>
            <person name="Itsathitphaisarn O."/>
            <person name="Sritunyalucksana K."/>
            <person name="Paszkiewicz K.H."/>
            <person name="Moore K.A."/>
            <person name="Stentiford G.D."/>
            <person name="Williams B.A."/>
        </authorList>
    </citation>
    <scope>NUCLEOTIDE SEQUENCE [LARGE SCALE GENOMIC DNA]</scope>
    <source>
        <strain evidence="3 4">TH1</strain>
    </source>
</reference>
<dbReference type="AlphaFoldDB" id="A0A1W0E3X0"/>
<comment type="caution">
    <text evidence="3">The sequence shown here is derived from an EMBL/GenBank/DDBJ whole genome shotgun (WGS) entry which is preliminary data.</text>
</comment>
<accession>A0A1W0E3X0</accession>
<keyword evidence="1" id="KW-0472">Membrane</keyword>
<feature type="signal peptide" evidence="2">
    <location>
        <begin position="1"/>
        <end position="17"/>
    </location>
</feature>
<gene>
    <name evidence="3" type="ORF">EHP00_891</name>
</gene>
<keyword evidence="1" id="KW-0812">Transmembrane</keyword>